<evidence type="ECO:0000313" key="5">
    <source>
        <dbReference type="EMBL" id="MET7000684.1"/>
    </source>
</evidence>
<comment type="caution">
    <text evidence="5">The sequence shown here is derived from an EMBL/GenBank/DDBJ whole genome shotgun (WGS) entry which is preliminary data.</text>
</comment>
<keyword evidence="3" id="KW-0804">Transcription</keyword>
<dbReference type="EMBL" id="JBEXAC010000002">
    <property type="protein sequence ID" value="MET7000684.1"/>
    <property type="molecule type" value="Genomic_DNA"/>
</dbReference>
<dbReference type="PANTHER" id="PTHR43280:SF2">
    <property type="entry name" value="HTH-TYPE TRANSCRIPTIONAL REGULATOR EXSA"/>
    <property type="match status" value="1"/>
</dbReference>
<evidence type="ECO:0000313" key="6">
    <source>
        <dbReference type="Proteomes" id="UP001549749"/>
    </source>
</evidence>
<dbReference type="InterPro" id="IPR018060">
    <property type="entry name" value="HTH_AraC"/>
</dbReference>
<dbReference type="Gene3D" id="1.10.10.60">
    <property type="entry name" value="Homeodomain-like"/>
    <property type="match status" value="1"/>
</dbReference>
<dbReference type="SUPFAM" id="SSF46689">
    <property type="entry name" value="Homeodomain-like"/>
    <property type="match status" value="1"/>
</dbReference>
<dbReference type="PROSITE" id="PS01124">
    <property type="entry name" value="HTH_ARAC_FAMILY_2"/>
    <property type="match status" value="1"/>
</dbReference>
<evidence type="ECO:0000256" key="3">
    <source>
        <dbReference type="ARBA" id="ARBA00023163"/>
    </source>
</evidence>
<dbReference type="PANTHER" id="PTHR43280">
    <property type="entry name" value="ARAC-FAMILY TRANSCRIPTIONAL REGULATOR"/>
    <property type="match status" value="1"/>
</dbReference>
<dbReference type="PROSITE" id="PS00041">
    <property type="entry name" value="HTH_ARAC_FAMILY_1"/>
    <property type="match status" value="1"/>
</dbReference>
<accession>A0ABV2TF07</accession>
<organism evidence="5 6">
    <name type="scientific">Chitinophaga defluvii</name>
    <dbReference type="NCBI Taxonomy" id="3163343"/>
    <lineage>
        <taxon>Bacteria</taxon>
        <taxon>Pseudomonadati</taxon>
        <taxon>Bacteroidota</taxon>
        <taxon>Chitinophagia</taxon>
        <taxon>Chitinophagales</taxon>
        <taxon>Chitinophagaceae</taxon>
        <taxon>Chitinophaga</taxon>
    </lineage>
</organism>
<dbReference type="InterPro" id="IPR018062">
    <property type="entry name" value="HTH_AraC-typ_CS"/>
</dbReference>
<proteinExistence type="predicted"/>
<dbReference type="Pfam" id="PF12833">
    <property type="entry name" value="HTH_18"/>
    <property type="match status" value="1"/>
</dbReference>
<gene>
    <name evidence="5" type="ORF">ABR189_25090</name>
</gene>
<protein>
    <submittedName>
        <fullName evidence="5">Helix-turn-helix transcriptional regulator</fullName>
    </submittedName>
</protein>
<dbReference type="RefSeq" id="WP_354663237.1">
    <property type="nucleotide sequence ID" value="NZ_JBEXAC010000002.1"/>
</dbReference>
<keyword evidence="1" id="KW-0805">Transcription regulation</keyword>
<evidence type="ECO:0000256" key="1">
    <source>
        <dbReference type="ARBA" id="ARBA00023015"/>
    </source>
</evidence>
<dbReference type="Proteomes" id="UP001549749">
    <property type="component" value="Unassembled WGS sequence"/>
</dbReference>
<evidence type="ECO:0000259" key="4">
    <source>
        <dbReference type="PROSITE" id="PS01124"/>
    </source>
</evidence>
<sequence>MNSPFSLQFPPGTMIREISPENVKKQIPAPVVYAPGRIYENQDFTIYQQYYHNLLTYIEFYHGQVKDDHLQVCLSCPNDTLFFIYLLEGSVVMKDHKGENVIEATQGQYYAHYIPQGQYNVILPSGRYSLFYFVLRVEWFAGTMEDSMIYSQVQGCLKQYPGQHCPLPVADITTEVKRLLLRLKQCHPVLSMKLDIQVLLILEKLLSLYDRHLRHGRNLPKSQQVLANILRMYIHQGILSGRPLNIAELADQLFTTPKTLQRYFKLAFDLSPQAYITQQKMEKAHDLILNTGHTLQEISDMLGYNLYSSFSRKFSSHFGHSPEQLRTGSVTDQKA</sequence>
<dbReference type="SMART" id="SM00342">
    <property type="entry name" value="HTH_ARAC"/>
    <property type="match status" value="1"/>
</dbReference>
<keyword evidence="6" id="KW-1185">Reference proteome</keyword>
<feature type="domain" description="HTH araC/xylS-type" evidence="4">
    <location>
        <begin position="228"/>
        <end position="328"/>
    </location>
</feature>
<dbReference type="InterPro" id="IPR009057">
    <property type="entry name" value="Homeodomain-like_sf"/>
</dbReference>
<reference evidence="5 6" key="1">
    <citation type="submission" date="2024-06" db="EMBL/GenBank/DDBJ databases">
        <title>Chitinophaga defluvii sp. nov., isolated from municipal sewage.</title>
        <authorList>
            <person name="Zhang L."/>
        </authorList>
    </citation>
    <scope>NUCLEOTIDE SEQUENCE [LARGE SCALE GENOMIC DNA]</scope>
    <source>
        <strain evidence="5 6">H8</strain>
    </source>
</reference>
<name>A0ABV2TF07_9BACT</name>
<keyword evidence="2" id="KW-0238">DNA-binding</keyword>
<evidence type="ECO:0000256" key="2">
    <source>
        <dbReference type="ARBA" id="ARBA00023125"/>
    </source>
</evidence>